<organism evidence="1 2">
    <name type="scientific">Rhizophagus irregularis</name>
    <dbReference type="NCBI Taxonomy" id="588596"/>
    <lineage>
        <taxon>Eukaryota</taxon>
        <taxon>Fungi</taxon>
        <taxon>Fungi incertae sedis</taxon>
        <taxon>Mucoromycota</taxon>
        <taxon>Glomeromycotina</taxon>
        <taxon>Glomeromycetes</taxon>
        <taxon>Glomerales</taxon>
        <taxon>Glomeraceae</taxon>
        <taxon>Rhizophagus</taxon>
    </lineage>
</organism>
<dbReference type="Proteomes" id="UP000234323">
    <property type="component" value="Unassembled WGS sequence"/>
</dbReference>
<proteinExistence type="predicted"/>
<dbReference type="EMBL" id="LLXI01003485">
    <property type="protein sequence ID" value="PKY59316.1"/>
    <property type="molecule type" value="Genomic_DNA"/>
</dbReference>
<gene>
    <name evidence="1" type="ORF">RhiirA4_481952</name>
</gene>
<name>A0A2I1HKA3_9GLOM</name>
<dbReference type="VEuPathDB" id="FungiDB:FUN_011004"/>
<protein>
    <submittedName>
        <fullName evidence="1">Uncharacterized protein</fullName>
    </submittedName>
</protein>
<comment type="caution">
    <text evidence="1">The sequence shown here is derived from an EMBL/GenBank/DDBJ whole genome shotgun (WGS) entry which is preliminary data.</text>
</comment>
<evidence type="ECO:0000313" key="2">
    <source>
        <dbReference type="Proteomes" id="UP000234323"/>
    </source>
</evidence>
<keyword evidence="2" id="KW-1185">Reference proteome</keyword>
<sequence>MVKSQNLVPNKKELQLQAQNISKNVTAQNQSNAILQEANARLCEYTNLSRVATSSVLYSQFASKIKDLEKTIEMLKEENIVEIYDAPEHPSFLINEPNLLENMHNSVEFGAADHK</sequence>
<accession>A0A2I1HKA3</accession>
<reference evidence="1 2" key="1">
    <citation type="submission" date="2015-10" db="EMBL/GenBank/DDBJ databases">
        <title>Genome analyses suggest a sexual origin of heterokaryosis in a supposedly ancient asexual fungus.</title>
        <authorList>
            <person name="Ropars J."/>
            <person name="Sedzielewska K."/>
            <person name="Noel J."/>
            <person name="Charron P."/>
            <person name="Farinelli L."/>
            <person name="Marton T."/>
            <person name="Kruger M."/>
            <person name="Pelin A."/>
            <person name="Brachmann A."/>
            <person name="Corradi N."/>
        </authorList>
    </citation>
    <scope>NUCLEOTIDE SEQUENCE [LARGE SCALE GENOMIC DNA]</scope>
    <source>
        <strain evidence="1 2">A4</strain>
    </source>
</reference>
<dbReference type="AlphaFoldDB" id="A0A2I1HKA3"/>
<evidence type="ECO:0000313" key="1">
    <source>
        <dbReference type="EMBL" id="PKY59316.1"/>
    </source>
</evidence>